<dbReference type="EMBL" id="BMAR01000002">
    <property type="protein sequence ID" value="GFR41791.1"/>
    <property type="molecule type" value="Genomic_DNA"/>
</dbReference>
<feature type="compositionally biased region" description="Pro residues" evidence="1">
    <location>
        <begin position="51"/>
        <end position="63"/>
    </location>
</feature>
<protein>
    <submittedName>
        <fullName evidence="2">Uncharacterized protein</fullName>
    </submittedName>
</protein>
<feature type="compositionally biased region" description="Polar residues" evidence="1">
    <location>
        <begin position="791"/>
        <end position="800"/>
    </location>
</feature>
<feature type="region of interest" description="Disordered" evidence="1">
    <location>
        <begin position="606"/>
        <end position="744"/>
    </location>
</feature>
<feature type="region of interest" description="Disordered" evidence="1">
    <location>
        <begin position="511"/>
        <end position="563"/>
    </location>
</feature>
<feature type="compositionally biased region" description="Gly residues" evidence="1">
    <location>
        <begin position="448"/>
        <end position="463"/>
    </location>
</feature>
<feature type="compositionally biased region" description="Acidic residues" evidence="1">
    <location>
        <begin position="660"/>
        <end position="680"/>
    </location>
</feature>
<comment type="caution">
    <text evidence="2">The sequence shown here is derived from an EMBL/GenBank/DDBJ whole genome shotgun (WGS) entry which is preliminary data.</text>
</comment>
<feature type="compositionally biased region" description="Basic residues" evidence="1">
    <location>
        <begin position="273"/>
        <end position="290"/>
    </location>
</feature>
<feature type="compositionally biased region" description="Acidic residues" evidence="1">
    <location>
        <begin position="637"/>
        <end position="649"/>
    </location>
</feature>
<feature type="compositionally biased region" description="Gly residues" evidence="1">
    <location>
        <begin position="681"/>
        <end position="695"/>
    </location>
</feature>
<organism evidence="2 3">
    <name type="scientific">Astrephomene gubernaculifera</name>
    <dbReference type="NCBI Taxonomy" id="47775"/>
    <lineage>
        <taxon>Eukaryota</taxon>
        <taxon>Viridiplantae</taxon>
        <taxon>Chlorophyta</taxon>
        <taxon>core chlorophytes</taxon>
        <taxon>Chlorophyceae</taxon>
        <taxon>CS clade</taxon>
        <taxon>Chlamydomonadales</taxon>
        <taxon>Astrephomenaceae</taxon>
        <taxon>Astrephomene</taxon>
    </lineage>
</organism>
<keyword evidence="3" id="KW-1185">Reference proteome</keyword>
<feature type="compositionally biased region" description="Low complexity" evidence="1">
    <location>
        <begin position="1054"/>
        <end position="1071"/>
    </location>
</feature>
<feature type="compositionally biased region" description="Low complexity" evidence="1">
    <location>
        <begin position="919"/>
        <end position="931"/>
    </location>
</feature>
<dbReference type="Proteomes" id="UP001054857">
    <property type="component" value="Unassembled WGS sequence"/>
</dbReference>
<reference evidence="2 3" key="1">
    <citation type="journal article" date="2021" name="Sci. Rep.">
        <title>Genome sequencing of the multicellular alga Astrephomene provides insights into convergent evolution of germ-soma differentiation.</title>
        <authorList>
            <person name="Yamashita S."/>
            <person name="Yamamoto K."/>
            <person name="Matsuzaki R."/>
            <person name="Suzuki S."/>
            <person name="Yamaguchi H."/>
            <person name="Hirooka S."/>
            <person name="Minakuchi Y."/>
            <person name="Miyagishima S."/>
            <person name="Kawachi M."/>
            <person name="Toyoda A."/>
            <person name="Nozaki H."/>
        </authorList>
    </citation>
    <scope>NUCLEOTIDE SEQUENCE [LARGE SCALE GENOMIC DNA]</scope>
    <source>
        <strain evidence="2 3">NIES-4017</strain>
    </source>
</reference>
<feature type="compositionally biased region" description="Low complexity" evidence="1">
    <location>
        <begin position="1006"/>
        <end position="1015"/>
    </location>
</feature>
<feature type="compositionally biased region" description="Basic residues" evidence="1">
    <location>
        <begin position="979"/>
        <end position="988"/>
    </location>
</feature>
<dbReference type="AlphaFoldDB" id="A0AAD3DKY8"/>
<feature type="compositionally biased region" description="Basic residues" evidence="1">
    <location>
        <begin position="712"/>
        <end position="721"/>
    </location>
</feature>
<feature type="region of interest" description="Disordered" evidence="1">
    <location>
        <begin position="788"/>
        <end position="823"/>
    </location>
</feature>
<feature type="region of interest" description="Disordered" evidence="1">
    <location>
        <begin position="919"/>
        <end position="951"/>
    </location>
</feature>
<sequence length="1186" mass="119498">MKARSTGSGGFRATYYTDDDFMYDDDMDYVPPARKKPMAFGGGGKERPGAPKRPAPAQSPPPGAGGQSTSPGKAVRSRPTNNQLLYKAYFRWAHYPHKLKNANLPVETDACASVTAAFLQVLQIMQTAEQLRHGSNKRNVLQILSSNTRRTKVVELSSGTHRVPDELKKHYLSDGEGGQYSTNLDRNRYGNDDNYLFTVIRYDLEFLGLCPCMVDVEIIDAKQGNSSIIVSAGTEVCTCQGGPPPEADGPVAPVPLPAVAVPLPAAPPMQPAHHPHHQHAHAHPHPHHHAGGTMAAVGGPLGLPAHQHHQHQHQVAAPTLSGGGGMGGRGAAAAAAVVKAEYGNAGSSHGLGPVGGAAAGYGSGGPPDIGPVPSIYGGGGYRGSMGGGGLGGPMGRESPKRSGTSVSQLFDALVMAATGGAEGAAVADGLGDEPPVTSPAHADRPDRGAGGPSFGGGGGGGATGPRKHAPPGRNKSKLWSLNNLSFGGEVDSLQNALDAFREQDEIASGDPAVFLNTGGASAGGIGPDGSAQRSDSLRQRRRKPLRNSSVLGRPASSGGVAPLGARLGLNLREKSDDNLKLATDAELGAALGGGMGLSGSGLGPMGGGFHHHHHHHGGLPLGVLPPGATQVSSLASGEDDNDGEAEADDAAARAKAAEELCAEGEGEAGGEELEEDEGLEEGCGMGGGRRGGGVGPTASGTLARGGGGGRSPLRHHVRHVPRQSSVANLGPRVANSTGGGGGHAGGAGGLGLPALLGPGGLGGSASAAIAGEQLRRIANELEVMRQENRSLRQQLQRANTGGSNGGSGGGGLPAAQQPDNSESARLRKLEAELSSLRSEMHGLSGAKKSADEENKQLKRDLLASQQQVAALLNRLLGTSTGGAAGGVGVAQQAPQQQQQLGSVAGAFDPSSFAAHFAAMRQAAPPQQQQGGLDDTECRPASAPPGLGDAATTVANGGIAAFGIGSDEDAGALDPSSGQHHLHAQQGRKRSAEDAGLAAGMGTGPMADAAVAAAVAGEPHHHHQQQLLSHQQHQPEQEQHGGGLVSMPSFSPAILPTQAQQQQQHPLHPQPADSGTIATPADSTCFSDVAQLLALPNLDAGFHGAELGGPYAGMGGSGGGAGGSTAVAAAATMGQHHLHGGLAASSGLPIPGSGSGSGSGTASVPQMPQLDQHHHLLMPAYMGQQQR</sequence>
<name>A0AAD3DKY8_9CHLO</name>
<feature type="region of interest" description="Disordered" evidence="1">
    <location>
        <begin position="33"/>
        <end position="78"/>
    </location>
</feature>
<evidence type="ECO:0000313" key="2">
    <source>
        <dbReference type="EMBL" id="GFR41791.1"/>
    </source>
</evidence>
<evidence type="ECO:0000256" key="1">
    <source>
        <dbReference type="SAM" id="MobiDB-lite"/>
    </source>
</evidence>
<feature type="region of interest" description="Disordered" evidence="1">
    <location>
        <begin position="967"/>
        <end position="1079"/>
    </location>
</feature>
<feature type="compositionally biased region" description="Gly residues" evidence="1">
    <location>
        <begin position="802"/>
        <end position="812"/>
    </location>
</feature>
<evidence type="ECO:0000313" key="3">
    <source>
        <dbReference type="Proteomes" id="UP001054857"/>
    </source>
</evidence>
<gene>
    <name evidence="2" type="ORF">Agub_g2555</name>
</gene>
<accession>A0AAD3DKY8</accession>
<feature type="region of interest" description="Disordered" evidence="1">
    <location>
        <begin position="265"/>
        <end position="313"/>
    </location>
</feature>
<feature type="region of interest" description="Disordered" evidence="1">
    <location>
        <begin position="1139"/>
        <end position="1165"/>
    </location>
</feature>
<feature type="region of interest" description="Disordered" evidence="1">
    <location>
        <begin position="425"/>
        <end position="476"/>
    </location>
</feature>
<proteinExistence type="predicted"/>
<feature type="compositionally biased region" description="Basic residues" evidence="1">
    <location>
        <begin position="465"/>
        <end position="476"/>
    </location>
</feature>